<dbReference type="AlphaFoldDB" id="A0AAQ3MXX4"/>
<accession>A0AAQ3MXX4</accession>
<dbReference type="Pfam" id="PF22936">
    <property type="entry name" value="Pol_BBD"/>
    <property type="match status" value="1"/>
</dbReference>
<keyword evidence="3" id="KW-1185">Reference proteome</keyword>
<name>A0AAQ3MXX4_VIGMU</name>
<dbReference type="PANTHER" id="PTHR47592:SF29">
    <property type="entry name" value="ZINC FINGER, CCHC-TYPE"/>
    <property type="match status" value="1"/>
</dbReference>
<dbReference type="Proteomes" id="UP001374535">
    <property type="component" value="Chromosome 9"/>
</dbReference>
<evidence type="ECO:0000313" key="3">
    <source>
        <dbReference type="Proteomes" id="UP001374535"/>
    </source>
</evidence>
<dbReference type="PANTHER" id="PTHR47592">
    <property type="entry name" value="PBF68 PROTEIN"/>
    <property type="match status" value="1"/>
</dbReference>
<feature type="domain" description="Retrovirus-related Pol polyprotein from transposon TNT 1-94-like beta-barrel" evidence="1">
    <location>
        <begin position="261"/>
        <end position="298"/>
    </location>
</feature>
<proteinExistence type="predicted"/>
<dbReference type="Pfam" id="PF14223">
    <property type="entry name" value="Retrotran_gag_2"/>
    <property type="match status" value="1"/>
</dbReference>
<sequence length="310" mass="36572">MAKKDAFPSLDSKRGICSNETETLEEQRKRNKWENDDYVCHGHILNGMPDSLFDIYQYVDSAKELWNQLKSKYISEYMSSKKFLVSNFNNYKMIDPRPVIEQFHEIQRILGSFKQHNIAIDETFIVSSIIDKLPPNWKDVRNSLKHNKDYMNVKQLVAHLWIKEGIRLQDGQKDSNHPNSSIVNMVEDGKTKTIPNNKKRPHNFYKGKMNKRPKFVKENQQANYWECGKLDHLKRDCTIWKRKMVKASLAKANRKKTDDSWWIDSGASRHVCKDRCLFKTFKEDDNGEVLYMVNDSMAKNPRCWTSRIIT</sequence>
<evidence type="ECO:0000259" key="1">
    <source>
        <dbReference type="Pfam" id="PF22936"/>
    </source>
</evidence>
<gene>
    <name evidence="2" type="ORF">V8G54_031321</name>
</gene>
<reference evidence="2 3" key="1">
    <citation type="journal article" date="2023" name="Life. Sci Alliance">
        <title>Evolutionary insights into 3D genome organization and epigenetic landscape of Vigna mungo.</title>
        <authorList>
            <person name="Junaid A."/>
            <person name="Singh B."/>
            <person name="Bhatia S."/>
        </authorList>
    </citation>
    <scope>NUCLEOTIDE SEQUENCE [LARGE SCALE GENOMIC DNA]</scope>
    <source>
        <strain evidence="2">Urdbean</strain>
    </source>
</reference>
<dbReference type="EMBL" id="CP144692">
    <property type="protein sequence ID" value="WVY99170.1"/>
    <property type="molecule type" value="Genomic_DNA"/>
</dbReference>
<dbReference type="InterPro" id="IPR054722">
    <property type="entry name" value="PolX-like_BBD"/>
</dbReference>
<evidence type="ECO:0000313" key="2">
    <source>
        <dbReference type="EMBL" id="WVY99170.1"/>
    </source>
</evidence>
<protein>
    <recommendedName>
        <fullName evidence="1">Retrovirus-related Pol polyprotein from transposon TNT 1-94-like beta-barrel domain-containing protein</fullName>
    </recommendedName>
</protein>
<organism evidence="2 3">
    <name type="scientific">Vigna mungo</name>
    <name type="common">Black gram</name>
    <name type="synonym">Phaseolus mungo</name>
    <dbReference type="NCBI Taxonomy" id="3915"/>
    <lineage>
        <taxon>Eukaryota</taxon>
        <taxon>Viridiplantae</taxon>
        <taxon>Streptophyta</taxon>
        <taxon>Embryophyta</taxon>
        <taxon>Tracheophyta</taxon>
        <taxon>Spermatophyta</taxon>
        <taxon>Magnoliopsida</taxon>
        <taxon>eudicotyledons</taxon>
        <taxon>Gunneridae</taxon>
        <taxon>Pentapetalae</taxon>
        <taxon>rosids</taxon>
        <taxon>fabids</taxon>
        <taxon>Fabales</taxon>
        <taxon>Fabaceae</taxon>
        <taxon>Papilionoideae</taxon>
        <taxon>50 kb inversion clade</taxon>
        <taxon>NPAAA clade</taxon>
        <taxon>indigoferoid/millettioid clade</taxon>
        <taxon>Phaseoleae</taxon>
        <taxon>Vigna</taxon>
    </lineage>
</organism>